<dbReference type="SMART" id="SM00450">
    <property type="entry name" value="RHOD"/>
    <property type="match status" value="1"/>
</dbReference>
<dbReference type="Gene3D" id="3.40.250.10">
    <property type="entry name" value="Rhodanese-like domain"/>
    <property type="match status" value="1"/>
</dbReference>
<dbReference type="PROSITE" id="PS00380">
    <property type="entry name" value="RHODANESE_1"/>
    <property type="match status" value="1"/>
</dbReference>
<dbReference type="Pfam" id="PF01022">
    <property type="entry name" value="HTH_5"/>
    <property type="match status" value="1"/>
</dbReference>
<dbReference type="InterPro" id="IPR050229">
    <property type="entry name" value="GlpE_sulfurtransferase"/>
</dbReference>
<dbReference type="InterPro" id="IPR036388">
    <property type="entry name" value="WH-like_DNA-bd_sf"/>
</dbReference>
<dbReference type="SUPFAM" id="SSF46785">
    <property type="entry name" value="Winged helix' DNA-binding domain"/>
    <property type="match status" value="1"/>
</dbReference>
<dbReference type="AlphaFoldDB" id="A0A7Y9LA26"/>
<dbReference type="GO" id="GO:0004792">
    <property type="term" value="F:thiosulfate-cyanide sulfurtransferase activity"/>
    <property type="evidence" value="ECO:0007669"/>
    <property type="project" value="InterPro"/>
</dbReference>
<sequence length="224" mass="25306">MNRPEPNDFDDTGVYDQLARLGKALSNPVRLRLLDLLEQGELTVEELARAAHQSVKNTSAQLQQLRAAQLVETRRDGVRIHYRLAGRRVSRFLGEFQTFAEETLAGMKIELDELSRKPGGLQRVSIKEFRERLRDEHTVIIDVRAAEDYARGHIPGAVSIPLTELRQRMDEIPDDHDVIAYCDGPYCFASGRAVEQLERAGHPVRRLDGGLARWVRSGGRLQSA</sequence>
<dbReference type="CDD" id="cd00158">
    <property type="entry name" value="RHOD"/>
    <property type="match status" value="1"/>
</dbReference>
<feature type="domain" description="HTH arsR-type" evidence="2">
    <location>
        <begin position="10"/>
        <end position="104"/>
    </location>
</feature>
<evidence type="ECO:0000313" key="3">
    <source>
        <dbReference type="EMBL" id="NYE72419.1"/>
    </source>
</evidence>
<gene>
    <name evidence="3" type="ORF">BKA15_003748</name>
</gene>
<organism evidence="3 4">
    <name type="scientific">Microlunatus parietis</name>
    <dbReference type="NCBI Taxonomy" id="682979"/>
    <lineage>
        <taxon>Bacteria</taxon>
        <taxon>Bacillati</taxon>
        <taxon>Actinomycetota</taxon>
        <taxon>Actinomycetes</taxon>
        <taxon>Propionibacteriales</taxon>
        <taxon>Propionibacteriaceae</taxon>
        <taxon>Microlunatus</taxon>
    </lineage>
</organism>
<dbReference type="PROSITE" id="PS50987">
    <property type="entry name" value="HTH_ARSR_2"/>
    <property type="match status" value="1"/>
</dbReference>
<evidence type="ECO:0000313" key="4">
    <source>
        <dbReference type="Proteomes" id="UP000569914"/>
    </source>
</evidence>
<protein>
    <submittedName>
        <fullName evidence="3">Rhodanese-related sulfurtransferase</fullName>
    </submittedName>
</protein>
<keyword evidence="3" id="KW-0808">Transferase</keyword>
<proteinExistence type="predicted"/>
<keyword evidence="4" id="KW-1185">Reference proteome</keyword>
<dbReference type="CDD" id="cd00090">
    <property type="entry name" value="HTH_ARSR"/>
    <property type="match status" value="1"/>
</dbReference>
<comment type="caution">
    <text evidence="3">The sequence shown here is derived from an EMBL/GenBank/DDBJ whole genome shotgun (WGS) entry which is preliminary data.</text>
</comment>
<dbReference type="NCBIfam" id="NF033788">
    <property type="entry name" value="HTH_metalloreg"/>
    <property type="match status" value="1"/>
</dbReference>
<dbReference type="PROSITE" id="PS50206">
    <property type="entry name" value="RHODANESE_3"/>
    <property type="match status" value="1"/>
</dbReference>
<dbReference type="InterPro" id="IPR001307">
    <property type="entry name" value="Thiosulphate_STrfase_CS"/>
</dbReference>
<dbReference type="InterPro" id="IPR011991">
    <property type="entry name" value="ArsR-like_HTH"/>
</dbReference>
<dbReference type="PANTHER" id="PTHR43031:SF1">
    <property type="entry name" value="PYRIDINE NUCLEOTIDE-DISULPHIDE OXIDOREDUCTASE"/>
    <property type="match status" value="1"/>
</dbReference>
<dbReference type="SMART" id="SM00418">
    <property type="entry name" value="HTH_ARSR"/>
    <property type="match status" value="1"/>
</dbReference>
<dbReference type="RefSeq" id="WP_179753205.1">
    <property type="nucleotide sequence ID" value="NZ_JACCBU010000001.1"/>
</dbReference>
<dbReference type="Proteomes" id="UP000569914">
    <property type="component" value="Unassembled WGS sequence"/>
</dbReference>
<dbReference type="SUPFAM" id="SSF52821">
    <property type="entry name" value="Rhodanese/Cell cycle control phosphatase"/>
    <property type="match status" value="1"/>
</dbReference>
<accession>A0A7Y9LA26</accession>
<dbReference type="InterPro" id="IPR036390">
    <property type="entry name" value="WH_DNA-bd_sf"/>
</dbReference>
<reference evidence="3 4" key="1">
    <citation type="submission" date="2020-07" db="EMBL/GenBank/DDBJ databases">
        <title>Sequencing the genomes of 1000 actinobacteria strains.</title>
        <authorList>
            <person name="Klenk H.-P."/>
        </authorList>
    </citation>
    <scope>NUCLEOTIDE SEQUENCE [LARGE SCALE GENOMIC DNA]</scope>
    <source>
        <strain evidence="3 4">DSM 22083</strain>
    </source>
</reference>
<dbReference type="InterPro" id="IPR036873">
    <property type="entry name" value="Rhodanese-like_dom_sf"/>
</dbReference>
<dbReference type="GO" id="GO:0003700">
    <property type="term" value="F:DNA-binding transcription factor activity"/>
    <property type="evidence" value="ECO:0007669"/>
    <property type="project" value="InterPro"/>
</dbReference>
<feature type="domain" description="Rhodanese" evidence="1">
    <location>
        <begin position="134"/>
        <end position="223"/>
    </location>
</feature>
<dbReference type="Pfam" id="PF00581">
    <property type="entry name" value="Rhodanese"/>
    <property type="match status" value="1"/>
</dbReference>
<dbReference type="PANTHER" id="PTHR43031">
    <property type="entry name" value="FAD-DEPENDENT OXIDOREDUCTASE"/>
    <property type="match status" value="1"/>
</dbReference>
<name>A0A7Y9LA26_9ACTN</name>
<dbReference type="InterPro" id="IPR001763">
    <property type="entry name" value="Rhodanese-like_dom"/>
</dbReference>
<evidence type="ECO:0000259" key="1">
    <source>
        <dbReference type="PROSITE" id="PS50206"/>
    </source>
</evidence>
<dbReference type="EMBL" id="JACCBU010000001">
    <property type="protein sequence ID" value="NYE72419.1"/>
    <property type="molecule type" value="Genomic_DNA"/>
</dbReference>
<dbReference type="PRINTS" id="PR00778">
    <property type="entry name" value="HTHARSR"/>
</dbReference>
<evidence type="ECO:0000259" key="2">
    <source>
        <dbReference type="PROSITE" id="PS50987"/>
    </source>
</evidence>
<dbReference type="Gene3D" id="1.10.10.10">
    <property type="entry name" value="Winged helix-like DNA-binding domain superfamily/Winged helix DNA-binding domain"/>
    <property type="match status" value="1"/>
</dbReference>
<dbReference type="InterPro" id="IPR001845">
    <property type="entry name" value="HTH_ArsR_DNA-bd_dom"/>
</dbReference>